<protein>
    <recommendedName>
        <fullName evidence="2">Inhibitor I9 domain-containing protein</fullName>
    </recommendedName>
</protein>
<dbReference type="OrthoDB" id="5518345at2759"/>
<dbReference type="KEGG" id="scm:SCHCO_02635327"/>
<dbReference type="Pfam" id="PF05922">
    <property type="entry name" value="Inhibitor_I9"/>
    <property type="match status" value="1"/>
</dbReference>
<dbReference type="GO" id="GO:0004866">
    <property type="term" value="F:endopeptidase inhibitor activity"/>
    <property type="evidence" value="ECO:0007669"/>
    <property type="project" value="TreeGrafter"/>
</dbReference>
<accession>D8QCR1</accession>
<feature type="non-terminal residue" evidence="3">
    <location>
        <position position="76"/>
    </location>
</feature>
<dbReference type="InterPro" id="IPR010259">
    <property type="entry name" value="S8pro/Inhibitor_I9"/>
</dbReference>
<dbReference type="AlphaFoldDB" id="D8QCR1"/>
<dbReference type="PANTHER" id="PTHR28288">
    <property type="entry name" value="PROTEASE B INHIBITOR 2"/>
    <property type="match status" value="1"/>
</dbReference>
<dbReference type="HOGENOM" id="CLU_156026_2_0_1"/>
<dbReference type="GO" id="GO:0042144">
    <property type="term" value="P:vacuole fusion, non-autophagic"/>
    <property type="evidence" value="ECO:0007669"/>
    <property type="project" value="TreeGrafter"/>
</dbReference>
<dbReference type="InterPro" id="IPR037045">
    <property type="entry name" value="S8pro/Inhibitor_I9_sf"/>
</dbReference>
<organism evidence="4">
    <name type="scientific">Schizophyllum commune (strain H4-8 / FGSC 9210)</name>
    <name type="common">Split gill fungus</name>
    <dbReference type="NCBI Taxonomy" id="578458"/>
    <lineage>
        <taxon>Eukaryota</taxon>
        <taxon>Fungi</taxon>
        <taxon>Dikarya</taxon>
        <taxon>Basidiomycota</taxon>
        <taxon>Agaricomycotina</taxon>
        <taxon>Agaricomycetes</taxon>
        <taxon>Agaricomycetidae</taxon>
        <taxon>Agaricales</taxon>
        <taxon>Schizophyllaceae</taxon>
        <taxon>Schizophyllum</taxon>
    </lineage>
</organism>
<dbReference type="InterPro" id="IPR052471">
    <property type="entry name" value="PBI_I9"/>
</dbReference>
<evidence type="ECO:0000313" key="4">
    <source>
        <dbReference type="Proteomes" id="UP000007431"/>
    </source>
</evidence>
<evidence type="ECO:0000259" key="2">
    <source>
        <dbReference type="Pfam" id="PF05922"/>
    </source>
</evidence>
<dbReference type="Gene3D" id="3.30.70.80">
    <property type="entry name" value="Peptidase S8 propeptide/proteinase inhibitor I9"/>
    <property type="match status" value="1"/>
</dbReference>
<sequence length="76" mass="8426">MSAEKYIVVFKQGVSKDQIQKHVEQVNQNGGEVLNVYDSILNGFSAKITPEHLQSLNSFVGDDIDYIEPDGVVTTQ</sequence>
<name>D8QCR1_SCHCM</name>
<gene>
    <name evidence="3" type="ORF">SCHCODRAFT_111653</name>
</gene>
<keyword evidence="4" id="KW-1185">Reference proteome</keyword>
<dbReference type="VEuPathDB" id="FungiDB:SCHCODRAFT_02635327"/>
<dbReference type="OMA" id="HEYGSTL"/>
<feature type="domain" description="Inhibitor I9" evidence="2">
    <location>
        <begin position="5"/>
        <end position="75"/>
    </location>
</feature>
<reference evidence="3 4" key="1">
    <citation type="journal article" date="2010" name="Nat. Biotechnol.">
        <title>Genome sequence of the model mushroom Schizophyllum commune.</title>
        <authorList>
            <person name="Ohm R.A."/>
            <person name="de Jong J.F."/>
            <person name="Lugones L.G."/>
            <person name="Aerts A."/>
            <person name="Kothe E."/>
            <person name="Stajich J.E."/>
            <person name="de Vries R.P."/>
            <person name="Record E."/>
            <person name="Levasseur A."/>
            <person name="Baker S.E."/>
            <person name="Bartholomew K.A."/>
            <person name="Coutinho P.M."/>
            <person name="Erdmann S."/>
            <person name="Fowler T.J."/>
            <person name="Gathman A.C."/>
            <person name="Lombard V."/>
            <person name="Henrissat B."/>
            <person name="Knabe N."/>
            <person name="Kuees U."/>
            <person name="Lilly W.W."/>
            <person name="Lindquist E."/>
            <person name="Lucas S."/>
            <person name="Magnuson J.K."/>
            <person name="Piumi F."/>
            <person name="Raudaskoski M."/>
            <person name="Salamov A."/>
            <person name="Schmutz J."/>
            <person name="Schwarze F.W.M.R."/>
            <person name="vanKuyk P.A."/>
            <person name="Horton J.S."/>
            <person name="Grigoriev I.V."/>
            <person name="Woesten H.A.B."/>
        </authorList>
    </citation>
    <scope>NUCLEOTIDE SEQUENCE [LARGE SCALE GENOMIC DNA]</scope>
    <source>
        <strain evidence="4">H4-8 / FGSC 9210</strain>
    </source>
</reference>
<dbReference type="EMBL" id="GL377309">
    <property type="protein sequence ID" value="EFI94974.1"/>
    <property type="molecule type" value="Genomic_DNA"/>
</dbReference>
<dbReference type="InParanoid" id="D8QCR1"/>
<comment type="similarity">
    <text evidence="1">Belongs to the protease inhibitor I9 family.</text>
</comment>
<dbReference type="PANTHER" id="PTHR28288:SF2">
    <property type="entry name" value="PROTEASE B INHIBITOR 2"/>
    <property type="match status" value="1"/>
</dbReference>
<dbReference type="Proteomes" id="UP000007431">
    <property type="component" value="Unassembled WGS sequence"/>
</dbReference>
<evidence type="ECO:0000313" key="3">
    <source>
        <dbReference type="EMBL" id="EFI94974.1"/>
    </source>
</evidence>
<dbReference type="RefSeq" id="XP_003029877.1">
    <property type="nucleotide sequence ID" value="XM_003029831.1"/>
</dbReference>
<evidence type="ECO:0000256" key="1">
    <source>
        <dbReference type="ARBA" id="ARBA00038069"/>
    </source>
</evidence>
<dbReference type="SUPFAM" id="SSF54897">
    <property type="entry name" value="Protease propeptides/inhibitors"/>
    <property type="match status" value="1"/>
</dbReference>
<dbReference type="GeneID" id="9591297"/>
<dbReference type="eggNOG" id="ENOG502SBW1">
    <property type="taxonomic scope" value="Eukaryota"/>
</dbReference>
<proteinExistence type="inferred from homology"/>